<evidence type="ECO:0000313" key="5">
    <source>
        <dbReference type="Proteomes" id="UP000295418"/>
    </source>
</evidence>
<dbReference type="Proteomes" id="UP000295418">
    <property type="component" value="Unassembled WGS sequence"/>
</dbReference>
<dbReference type="InterPro" id="IPR014710">
    <property type="entry name" value="RmlC-like_jellyroll"/>
</dbReference>
<reference evidence="4 5" key="1">
    <citation type="submission" date="2019-03" db="EMBL/GenBank/DDBJ databases">
        <authorList>
            <person name="Kim M.K.M."/>
        </authorList>
    </citation>
    <scope>NUCLEOTIDE SEQUENCE [LARGE SCALE GENOMIC DNA]</scope>
    <source>
        <strain evidence="4 5">18JY21-1</strain>
    </source>
</reference>
<feature type="active site" description="Proton donor" evidence="1">
    <location>
        <position position="133"/>
    </location>
</feature>
<dbReference type="PANTHER" id="PTHR21047">
    <property type="entry name" value="DTDP-6-DEOXY-D-GLUCOSE-3,5 EPIMERASE"/>
    <property type="match status" value="1"/>
</dbReference>
<dbReference type="RefSeq" id="WP_132418558.1">
    <property type="nucleotide sequence ID" value="NZ_SKFG01000012.1"/>
</dbReference>
<keyword evidence="3 4" id="KW-0413">Isomerase</keyword>
<dbReference type="InterPro" id="IPR011051">
    <property type="entry name" value="RmlC_Cupin_sf"/>
</dbReference>
<organism evidence="4 5">
    <name type="scientific">Paenibacillus albiflavus</name>
    <dbReference type="NCBI Taxonomy" id="2545760"/>
    <lineage>
        <taxon>Bacteria</taxon>
        <taxon>Bacillati</taxon>
        <taxon>Bacillota</taxon>
        <taxon>Bacilli</taxon>
        <taxon>Bacillales</taxon>
        <taxon>Paenibacillaceae</taxon>
        <taxon>Paenibacillus</taxon>
    </lineage>
</organism>
<evidence type="ECO:0000313" key="4">
    <source>
        <dbReference type="EMBL" id="TCZ76585.1"/>
    </source>
</evidence>
<comment type="catalytic activity">
    <reaction evidence="3">
        <text>dTDP-4-dehydro-6-deoxy-alpha-D-glucose = dTDP-4-dehydro-beta-L-rhamnose</text>
        <dbReference type="Rhea" id="RHEA:16969"/>
        <dbReference type="ChEBI" id="CHEBI:57649"/>
        <dbReference type="ChEBI" id="CHEBI:62830"/>
        <dbReference type="EC" id="5.1.3.13"/>
    </reaction>
</comment>
<dbReference type="Pfam" id="PF00908">
    <property type="entry name" value="dTDP_sugar_isom"/>
    <property type="match status" value="1"/>
</dbReference>
<dbReference type="NCBIfam" id="TIGR01221">
    <property type="entry name" value="rmlC"/>
    <property type="match status" value="1"/>
</dbReference>
<dbReference type="EC" id="5.1.3.13" evidence="3"/>
<gene>
    <name evidence="4" type="primary">rfbC</name>
    <name evidence="4" type="ORF">E0485_13410</name>
</gene>
<dbReference type="UniPathway" id="UPA00124"/>
<dbReference type="PANTHER" id="PTHR21047:SF2">
    <property type="entry name" value="THYMIDINE DIPHOSPHO-4-KETO-RHAMNOSE 3,5-EPIMERASE"/>
    <property type="match status" value="1"/>
</dbReference>
<dbReference type="EMBL" id="SKFG01000012">
    <property type="protein sequence ID" value="TCZ76585.1"/>
    <property type="molecule type" value="Genomic_DNA"/>
</dbReference>
<dbReference type="GO" id="GO:0019305">
    <property type="term" value="P:dTDP-rhamnose biosynthetic process"/>
    <property type="evidence" value="ECO:0007669"/>
    <property type="project" value="UniProtKB-UniRule"/>
</dbReference>
<keyword evidence="5" id="KW-1185">Reference proteome</keyword>
<accession>A0A4R4EEW2</accession>
<comment type="subunit">
    <text evidence="3">Homodimer.</text>
</comment>
<dbReference type="InterPro" id="IPR000888">
    <property type="entry name" value="RmlC-like"/>
</dbReference>
<dbReference type="AlphaFoldDB" id="A0A4R4EEW2"/>
<dbReference type="GO" id="GO:0008830">
    <property type="term" value="F:dTDP-4-dehydrorhamnose 3,5-epimerase activity"/>
    <property type="evidence" value="ECO:0007669"/>
    <property type="project" value="UniProtKB-UniRule"/>
</dbReference>
<comment type="pathway">
    <text evidence="3">Carbohydrate biosynthesis; dTDP-L-rhamnose biosynthesis.</text>
</comment>
<dbReference type="CDD" id="cd00438">
    <property type="entry name" value="cupin_RmlC"/>
    <property type="match status" value="1"/>
</dbReference>
<protein>
    <recommendedName>
        <fullName evidence="3">dTDP-4-dehydrorhamnose 3,5-epimerase</fullName>
        <ecNumber evidence="3">5.1.3.13</ecNumber>
    </recommendedName>
    <alternativeName>
        <fullName evidence="3">Thymidine diphospho-4-keto-rhamnose 3,5-epimerase</fullName>
    </alternativeName>
</protein>
<dbReference type="GO" id="GO:0000271">
    <property type="term" value="P:polysaccharide biosynthetic process"/>
    <property type="evidence" value="ECO:0007669"/>
    <property type="project" value="TreeGrafter"/>
</dbReference>
<evidence type="ECO:0000256" key="3">
    <source>
        <dbReference type="RuleBase" id="RU364069"/>
    </source>
</evidence>
<evidence type="ECO:0000256" key="2">
    <source>
        <dbReference type="PIRSR" id="PIRSR600888-3"/>
    </source>
</evidence>
<comment type="function">
    <text evidence="3">Catalyzes the epimerization of the C3' and C5'positions of dTDP-6-deoxy-D-xylo-4-hexulose, forming dTDP-6-deoxy-L-lyxo-4-hexulose.</text>
</comment>
<feature type="site" description="Participates in a stacking interaction with the thymidine ring of dTDP-4-oxo-6-deoxyglucose" evidence="2">
    <location>
        <position position="139"/>
    </location>
</feature>
<feature type="active site" description="Proton acceptor" evidence="1">
    <location>
        <position position="63"/>
    </location>
</feature>
<sequence>MHVIATKQLRDVKIIEPASYEDPRGFFMESYNSREFQAAGISLAFIQDNQSLSKEAGIIRGLHYQLEPKAQTKLVRVLTGAIFDVAVDLRRGSSTFGHWTGVVLSESNRRQLLIPKGFAHGFCTLVPNTQVFYKTDEYYTPECDRGIAWDDDFIGIDWPVRNPMLSLKDRDLPKLDEAEINFTI</sequence>
<dbReference type="Gene3D" id="2.60.120.10">
    <property type="entry name" value="Jelly Rolls"/>
    <property type="match status" value="1"/>
</dbReference>
<name>A0A4R4EEW2_9BACL</name>
<comment type="similarity">
    <text evidence="3">Belongs to the dTDP-4-dehydrorhamnose 3,5-epimerase family.</text>
</comment>
<comment type="caution">
    <text evidence="4">The sequence shown here is derived from an EMBL/GenBank/DDBJ whole genome shotgun (WGS) entry which is preliminary data.</text>
</comment>
<dbReference type="SUPFAM" id="SSF51182">
    <property type="entry name" value="RmlC-like cupins"/>
    <property type="match status" value="1"/>
</dbReference>
<evidence type="ECO:0000256" key="1">
    <source>
        <dbReference type="PIRSR" id="PIRSR600888-1"/>
    </source>
</evidence>
<dbReference type="OrthoDB" id="9800680at2"/>
<dbReference type="GO" id="GO:0005829">
    <property type="term" value="C:cytosol"/>
    <property type="evidence" value="ECO:0007669"/>
    <property type="project" value="TreeGrafter"/>
</dbReference>
<proteinExistence type="inferred from homology"/>